<evidence type="ECO:0000313" key="2">
    <source>
        <dbReference type="EMBL" id="KAK5052877.1"/>
    </source>
</evidence>
<keyword evidence="3" id="KW-1185">Reference proteome</keyword>
<dbReference type="EMBL" id="JAVRRF010000028">
    <property type="protein sequence ID" value="KAK5052877.1"/>
    <property type="molecule type" value="Genomic_DNA"/>
</dbReference>
<organism evidence="2 3">
    <name type="scientific">Exophiala sideris</name>
    <dbReference type="NCBI Taxonomy" id="1016849"/>
    <lineage>
        <taxon>Eukaryota</taxon>
        <taxon>Fungi</taxon>
        <taxon>Dikarya</taxon>
        <taxon>Ascomycota</taxon>
        <taxon>Pezizomycotina</taxon>
        <taxon>Eurotiomycetes</taxon>
        <taxon>Chaetothyriomycetidae</taxon>
        <taxon>Chaetothyriales</taxon>
        <taxon>Herpotrichiellaceae</taxon>
        <taxon>Exophiala</taxon>
    </lineage>
</organism>
<sequence length="316" mass="34576">MEVFTLAEAAAAVQRLSAQGTITELINKHGCLILRGSPDSSPKAFSRLVHAAEEARGHYPYDQIGPADSRTVFGREVFSASEAPQICGSISTMMPKGGESPFCYSTEFYDRVAAGIAEFVTEVQEKGLSSPDIYRALGKEAKKSIFTWVGPLAFGRDIDPSKDDVATMKAKAEIQVKRLTPRFWWREDNQLEVHQYVPAIRRAPGIGRPVFFNSLALESLCPPDSEVEFRLDPSPSLETITLLENFVTFRAFMSHDILFSPKRLGAGIARISVIQFVSLPGKGTRISMGSIDSSALNTVTVSIKPACLDLSSRLIA</sequence>
<protein>
    <submittedName>
        <fullName evidence="2">Uncharacterized protein</fullName>
    </submittedName>
</protein>
<reference evidence="2 3" key="1">
    <citation type="submission" date="2023-08" db="EMBL/GenBank/DDBJ databases">
        <title>Black Yeasts Isolated from many extreme environments.</title>
        <authorList>
            <person name="Coleine C."/>
            <person name="Stajich J.E."/>
            <person name="Selbmann L."/>
        </authorList>
    </citation>
    <scope>NUCLEOTIDE SEQUENCE [LARGE SCALE GENOMIC DNA]</scope>
    <source>
        <strain evidence="2 3">CCFEE 6328</strain>
    </source>
</reference>
<accession>A0ABR0IZL8</accession>
<comment type="caution">
    <text evidence="2">The sequence shown here is derived from an EMBL/GenBank/DDBJ whole genome shotgun (WGS) entry which is preliminary data.</text>
</comment>
<gene>
    <name evidence="2" type="ORF">LTR69_009703</name>
</gene>
<keyword evidence="1" id="KW-0560">Oxidoreductase</keyword>
<dbReference type="Proteomes" id="UP001345691">
    <property type="component" value="Unassembled WGS sequence"/>
</dbReference>
<name>A0ABR0IZL8_9EURO</name>
<proteinExistence type="predicted"/>
<dbReference type="InterPro" id="IPR042098">
    <property type="entry name" value="TauD-like_sf"/>
</dbReference>
<evidence type="ECO:0000256" key="1">
    <source>
        <dbReference type="ARBA" id="ARBA00023002"/>
    </source>
</evidence>
<evidence type="ECO:0000313" key="3">
    <source>
        <dbReference type="Proteomes" id="UP001345691"/>
    </source>
</evidence>
<dbReference type="Gene3D" id="3.60.130.10">
    <property type="entry name" value="Clavaminate synthase-like"/>
    <property type="match status" value="1"/>
</dbReference>
<dbReference type="SUPFAM" id="SSF51197">
    <property type="entry name" value="Clavaminate synthase-like"/>
    <property type="match status" value="1"/>
</dbReference>